<dbReference type="PANTHER" id="PTHR31722:SF62">
    <property type="entry name" value="EMB|CAB62433.1"/>
    <property type="match status" value="1"/>
</dbReference>
<comment type="caution">
    <text evidence="1">The sequence shown here is derived from an EMBL/GenBank/DDBJ whole genome shotgun (WGS) entry which is preliminary data.</text>
</comment>
<evidence type="ECO:0000313" key="2">
    <source>
        <dbReference type="Proteomes" id="UP001497480"/>
    </source>
</evidence>
<dbReference type="EMBL" id="CAXHTB010000023">
    <property type="protein sequence ID" value="CAL0330760.1"/>
    <property type="molecule type" value="Genomic_DNA"/>
</dbReference>
<keyword evidence="2" id="KW-1185">Reference proteome</keyword>
<dbReference type="AlphaFoldDB" id="A0AAV1YCS6"/>
<sequence>MACLDMYNSDHKTHHEHHQCPRISFSNDFVDAQQAMNQEHVCSRSDSSLVSSDFEFSVTNYSMMNADELFSKGRLLPFKDNCNNNQIMHKGTTTLREELLVDEDCSFQEFSLKPPKGSSSTRWKGFLGLRKSHIWSQKVEKNEGSSYRGVEAKMYEGARINTTSSSQVTYGGSNCRNVEIGI</sequence>
<name>A0AAV1YCS6_LUPLU</name>
<accession>A0AAV1YCS6</accession>
<reference evidence="1 2" key="1">
    <citation type="submission" date="2024-03" db="EMBL/GenBank/DDBJ databases">
        <authorList>
            <person name="Martinez-Hernandez J."/>
        </authorList>
    </citation>
    <scope>NUCLEOTIDE SEQUENCE [LARGE SCALE GENOMIC DNA]</scope>
</reference>
<evidence type="ECO:0000313" key="1">
    <source>
        <dbReference type="EMBL" id="CAL0330760.1"/>
    </source>
</evidence>
<dbReference type="Proteomes" id="UP001497480">
    <property type="component" value="Unassembled WGS sequence"/>
</dbReference>
<gene>
    <name evidence="1" type="ORF">LLUT_LOCUS31820</name>
</gene>
<dbReference type="PANTHER" id="PTHR31722">
    <property type="entry name" value="OS06G0675200 PROTEIN"/>
    <property type="match status" value="1"/>
</dbReference>
<protein>
    <submittedName>
        <fullName evidence="1">Uncharacterized protein</fullName>
    </submittedName>
</protein>
<organism evidence="1 2">
    <name type="scientific">Lupinus luteus</name>
    <name type="common">European yellow lupine</name>
    <dbReference type="NCBI Taxonomy" id="3873"/>
    <lineage>
        <taxon>Eukaryota</taxon>
        <taxon>Viridiplantae</taxon>
        <taxon>Streptophyta</taxon>
        <taxon>Embryophyta</taxon>
        <taxon>Tracheophyta</taxon>
        <taxon>Spermatophyta</taxon>
        <taxon>Magnoliopsida</taxon>
        <taxon>eudicotyledons</taxon>
        <taxon>Gunneridae</taxon>
        <taxon>Pentapetalae</taxon>
        <taxon>rosids</taxon>
        <taxon>fabids</taxon>
        <taxon>Fabales</taxon>
        <taxon>Fabaceae</taxon>
        <taxon>Papilionoideae</taxon>
        <taxon>50 kb inversion clade</taxon>
        <taxon>genistoids sensu lato</taxon>
        <taxon>core genistoids</taxon>
        <taxon>Genisteae</taxon>
        <taxon>Lupinus</taxon>
    </lineage>
</organism>
<proteinExistence type="predicted"/>